<dbReference type="PANTHER" id="PTHR13356:SF0">
    <property type="entry name" value="SOSS COMPLEX SUBUNIT B HOMOLOG"/>
    <property type="match status" value="1"/>
</dbReference>
<keyword evidence="4" id="KW-1185">Reference proteome</keyword>
<organism evidence="3 4">
    <name type="scientific">Thermogymnomonas acidicola</name>
    <dbReference type="NCBI Taxonomy" id="399579"/>
    <lineage>
        <taxon>Archaea</taxon>
        <taxon>Methanobacteriati</taxon>
        <taxon>Thermoplasmatota</taxon>
        <taxon>Thermoplasmata</taxon>
        <taxon>Thermoplasmatales</taxon>
        <taxon>Thermogymnomonas</taxon>
    </lineage>
</organism>
<dbReference type="CDD" id="cd04491">
    <property type="entry name" value="SoSSB_OBF"/>
    <property type="match status" value="2"/>
</dbReference>
<accession>A0AA37BQ56</accession>
<proteinExistence type="predicted"/>
<evidence type="ECO:0000313" key="3">
    <source>
        <dbReference type="EMBL" id="GGM67772.1"/>
    </source>
</evidence>
<evidence type="ECO:0000313" key="4">
    <source>
        <dbReference type="Proteomes" id="UP000632195"/>
    </source>
</evidence>
<sequence>MIPDMSQVKIGDIKAATENVDVRVKVLSLNQRELHNQRGDSIYFSGIVGDDTGTISFTAWTFPSAIRPGDVIDINNAYVKEFNGKLRLYVDSRSEVILRPKDEIEVRRSYREFKVKDLNTRDAYVSVKGRVSGIRVTEQERDGQKVTIYSGYLEDETGRVRLTSFDVPLVEGGVYQFEGARVSEYNGILRVTVQNRTRVSQVTEEISMGKRYYSISELNDSIGGITLTGFAVTVGEKSGIIYRCSVCNRVIEEVRCPDHPIDVPKMDIFAYFTLDDGTGTVQCTCGRQVLMPLLGLTDADLDFTKSRLDTRTISGRIEAALLGRAISVEGDLTKGTNGLTLRARSISYISKDDLKEISIMIQEEIS</sequence>
<dbReference type="AlphaFoldDB" id="A0AA37BQ56"/>
<protein>
    <submittedName>
        <fullName evidence="3">Replication protein A</fullName>
    </submittedName>
</protein>
<dbReference type="InterPro" id="IPR012340">
    <property type="entry name" value="NA-bd_OB-fold"/>
</dbReference>
<dbReference type="GO" id="GO:0003677">
    <property type="term" value="F:DNA binding"/>
    <property type="evidence" value="ECO:0007669"/>
    <property type="project" value="UniProtKB-KW"/>
</dbReference>
<gene>
    <name evidence="3" type="ORF">GCM10007108_02280</name>
</gene>
<evidence type="ECO:0000259" key="2">
    <source>
        <dbReference type="Pfam" id="PF21473"/>
    </source>
</evidence>
<dbReference type="SUPFAM" id="SSF50249">
    <property type="entry name" value="Nucleic acid-binding proteins"/>
    <property type="match status" value="3"/>
</dbReference>
<reference evidence="3" key="2">
    <citation type="submission" date="2022-09" db="EMBL/GenBank/DDBJ databases">
        <authorList>
            <person name="Sun Q."/>
            <person name="Ohkuma M."/>
        </authorList>
    </citation>
    <scope>NUCLEOTIDE SEQUENCE</scope>
    <source>
        <strain evidence="3">JCM 13583</strain>
    </source>
</reference>
<reference evidence="3" key="1">
    <citation type="journal article" date="2014" name="Int. J. Syst. Evol. Microbiol.">
        <title>Complete genome sequence of Corynebacterium casei LMG S-19264T (=DSM 44701T), isolated from a smear-ripened cheese.</title>
        <authorList>
            <consortium name="US DOE Joint Genome Institute (JGI-PGF)"/>
            <person name="Walter F."/>
            <person name="Albersmeier A."/>
            <person name="Kalinowski J."/>
            <person name="Ruckert C."/>
        </authorList>
    </citation>
    <scope>NUCLEOTIDE SEQUENCE</scope>
    <source>
        <strain evidence="3">JCM 13583</strain>
    </source>
</reference>
<keyword evidence="1" id="KW-0238">DNA-binding</keyword>
<dbReference type="Pfam" id="PF21473">
    <property type="entry name" value="OB_Ssb-like"/>
    <property type="match status" value="1"/>
</dbReference>
<dbReference type="PANTHER" id="PTHR13356">
    <property type="entry name" value="OB FOLD NUCLEIC ACID BINDING PROTEIN-RELATED"/>
    <property type="match status" value="1"/>
</dbReference>
<comment type="caution">
    <text evidence="3">The sequence shown here is derived from an EMBL/GenBank/DDBJ whole genome shotgun (WGS) entry which is preliminary data.</text>
</comment>
<dbReference type="InterPro" id="IPR048970">
    <property type="entry name" value="OB_Ssb-like"/>
</dbReference>
<evidence type="ECO:0000256" key="1">
    <source>
        <dbReference type="ARBA" id="ARBA00023125"/>
    </source>
</evidence>
<dbReference type="Proteomes" id="UP000632195">
    <property type="component" value="Unassembled WGS sequence"/>
</dbReference>
<dbReference type="EMBL" id="BMNY01000001">
    <property type="protein sequence ID" value="GGM67772.1"/>
    <property type="molecule type" value="Genomic_DNA"/>
</dbReference>
<name>A0AA37BQ56_9ARCH</name>
<dbReference type="GO" id="GO:0000724">
    <property type="term" value="P:double-strand break repair via homologous recombination"/>
    <property type="evidence" value="ECO:0007669"/>
    <property type="project" value="TreeGrafter"/>
</dbReference>
<feature type="domain" description="Single-stranded DNA binding protein Ssb-like OB fold" evidence="2">
    <location>
        <begin position="37"/>
        <end position="93"/>
    </location>
</feature>
<dbReference type="Gene3D" id="2.40.50.140">
    <property type="entry name" value="Nucleic acid-binding proteins"/>
    <property type="match status" value="2"/>
</dbReference>
<dbReference type="GO" id="GO:0010212">
    <property type="term" value="P:response to ionizing radiation"/>
    <property type="evidence" value="ECO:0007669"/>
    <property type="project" value="TreeGrafter"/>
</dbReference>
<dbReference type="InterPro" id="IPR051231">
    <property type="entry name" value="SOSS-B"/>
</dbReference>